<keyword evidence="3" id="KW-0378">Hydrolase</keyword>
<comment type="caution">
    <text evidence="7">The sequence shown here is derived from an EMBL/GenBank/DDBJ whole genome shotgun (WGS) entry which is preliminary data.</text>
</comment>
<dbReference type="Pfam" id="PF14671">
    <property type="entry name" value="DSPn"/>
    <property type="match status" value="1"/>
</dbReference>
<dbReference type="GO" id="GO:0009653">
    <property type="term" value="P:anatomical structure morphogenesis"/>
    <property type="evidence" value="ECO:0007669"/>
    <property type="project" value="UniProtKB-ARBA"/>
</dbReference>
<dbReference type="InterPro" id="IPR000387">
    <property type="entry name" value="Tyr_Pase_dom"/>
</dbReference>
<dbReference type="InterPro" id="IPR000242">
    <property type="entry name" value="PTP_cat"/>
</dbReference>
<evidence type="ECO:0000259" key="5">
    <source>
        <dbReference type="PROSITE" id="PS50054"/>
    </source>
</evidence>
<evidence type="ECO:0000256" key="3">
    <source>
        <dbReference type="ARBA" id="ARBA00022801"/>
    </source>
</evidence>
<evidence type="ECO:0000256" key="2">
    <source>
        <dbReference type="ARBA" id="ARBA00013064"/>
    </source>
</evidence>
<dbReference type="EC" id="3.1.3.48" evidence="2"/>
<organism evidence="7 8">
    <name type="scientific">Microctonus aethiopoides</name>
    <dbReference type="NCBI Taxonomy" id="144406"/>
    <lineage>
        <taxon>Eukaryota</taxon>
        <taxon>Metazoa</taxon>
        <taxon>Ecdysozoa</taxon>
        <taxon>Arthropoda</taxon>
        <taxon>Hexapoda</taxon>
        <taxon>Insecta</taxon>
        <taxon>Pterygota</taxon>
        <taxon>Neoptera</taxon>
        <taxon>Endopterygota</taxon>
        <taxon>Hymenoptera</taxon>
        <taxon>Apocrita</taxon>
        <taxon>Ichneumonoidea</taxon>
        <taxon>Braconidae</taxon>
        <taxon>Euphorinae</taxon>
        <taxon>Microctonus</taxon>
    </lineage>
</organism>
<evidence type="ECO:0000256" key="4">
    <source>
        <dbReference type="ARBA" id="ARBA00022912"/>
    </source>
</evidence>
<evidence type="ECO:0000313" key="7">
    <source>
        <dbReference type="EMBL" id="KAK0177931.1"/>
    </source>
</evidence>
<keyword evidence="4" id="KW-0904">Protein phosphatase</keyword>
<dbReference type="PANTHER" id="PTHR23339">
    <property type="entry name" value="TYROSINE SPECIFIC PROTEIN PHOSPHATASE AND DUAL SPECIFICITY PROTEIN PHOSPHATASE"/>
    <property type="match status" value="1"/>
</dbReference>
<dbReference type="InterPro" id="IPR016130">
    <property type="entry name" value="Tyr_Pase_AS"/>
</dbReference>
<dbReference type="Proteomes" id="UP001168990">
    <property type="component" value="Unassembled WGS sequence"/>
</dbReference>
<dbReference type="PROSITE" id="PS50054">
    <property type="entry name" value="TYR_PHOSPHATASE_DUAL"/>
    <property type="match status" value="1"/>
</dbReference>
<reference evidence="7" key="2">
    <citation type="submission" date="2023-03" db="EMBL/GenBank/DDBJ databases">
        <authorList>
            <person name="Inwood S.N."/>
            <person name="Skelly J.G."/>
            <person name="Guhlin J."/>
            <person name="Harrop T.W.R."/>
            <person name="Goldson S.G."/>
            <person name="Dearden P.K."/>
        </authorList>
    </citation>
    <scope>NUCLEOTIDE SEQUENCE</scope>
    <source>
        <strain evidence="7">Irish</strain>
        <tissue evidence="7">Whole body</tissue>
    </source>
</reference>
<dbReference type="SMART" id="SM00195">
    <property type="entry name" value="DSPc"/>
    <property type="match status" value="1"/>
</dbReference>
<dbReference type="EMBL" id="JAQQBS010000001">
    <property type="protein sequence ID" value="KAK0177931.1"/>
    <property type="molecule type" value="Genomic_DNA"/>
</dbReference>
<dbReference type="GO" id="GO:0048666">
    <property type="term" value="P:neuron development"/>
    <property type="evidence" value="ECO:0007669"/>
    <property type="project" value="UniProtKB-ARBA"/>
</dbReference>
<dbReference type="SMART" id="SM00404">
    <property type="entry name" value="PTPc_motif"/>
    <property type="match status" value="1"/>
</dbReference>
<dbReference type="GO" id="GO:0004725">
    <property type="term" value="F:protein tyrosine phosphatase activity"/>
    <property type="evidence" value="ECO:0007669"/>
    <property type="project" value="UniProtKB-EC"/>
</dbReference>
<dbReference type="CDD" id="cd14499">
    <property type="entry name" value="CDC14_C"/>
    <property type="match status" value="1"/>
</dbReference>
<dbReference type="AlphaFoldDB" id="A0AA39FYM8"/>
<dbReference type="InterPro" id="IPR044506">
    <property type="entry name" value="CDC14_C"/>
</dbReference>
<evidence type="ECO:0000313" key="8">
    <source>
        <dbReference type="Proteomes" id="UP001168990"/>
    </source>
</evidence>
<dbReference type="InterPro" id="IPR050561">
    <property type="entry name" value="PTP"/>
</dbReference>
<name>A0AA39FYM8_9HYME</name>
<evidence type="ECO:0000256" key="1">
    <source>
        <dbReference type="ARBA" id="ARBA00007315"/>
    </source>
</evidence>
<dbReference type="PRINTS" id="PR00700">
    <property type="entry name" value="PRTYPHPHTASE"/>
</dbReference>
<dbReference type="InterPro" id="IPR020422">
    <property type="entry name" value="TYR_PHOSPHATASE_DUAL_dom"/>
</dbReference>
<sequence>MENHKLNNIHNHPNIYSVSEYINEKFYFATLTPGIREPEPTANIYFFTIDDELIYNNFYNDFGPLNIGCLYKYCWKVNKILHNIANRRKQIVHYTVQHEEKKANATYLVACYAILYLKKTPKEAYRPLVEGNNHILKPFQDASVGVSNYNIRLQDCLNALQKAISLGFFNFDDFNLSEYEKYEKLQYGDLNWIVPQKFIAFVGPNTKPQSAYHPPEHYYNYFIRNNVVAIVRLNDKETYDSNRFIKIGIQHYDMFMPDGSDPSRKILNQFLYLAEITDGPIAVHCRAGLGRTGSLISAYLIKHYKMTAREAIAWMRICRPGSVIGHQQSWLESVQKELWQAGQQYRMKNYGNNDIVMRHKYGIYSIVQKLEKKYNMISLKDNSPRNKGKKYTDASV</sequence>
<accession>A0AA39FYM8</accession>
<feature type="domain" description="Tyrosine-protein phosphatase" evidence="5">
    <location>
        <begin position="188"/>
        <end position="344"/>
    </location>
</feature>
<protein>
    <recommendedName>
        <fullName evidence="2">protein-tyrosine-phosphatase</fullName>
        <ecNumber evidence="2">3.1.3.48</ecNumber>
    </recommendedName>
</protein>
<reference evidence="7" key="1">
    <citation type="journal article" date="2023" name="bioRxiv">
        <title>Scaffold-level genome assemblies of two parasitoid biocontrol wasps reveal the parthenogenesis mechanism and an associated novel virus.</title>
        <authorList>
            <person name="Inwood S."/>
            <person name="Skelly J."/>
            <person name="Guhlin J."/>
            <person name="Harrop T."/>
            <person name="Goldson S."/>
            <person name="Dearden P."/>
        </authorList>
    </citation>
    <scope>NUCLEOTIDE SEQUENCE</scope>
    <source>
        <strain evidence="7">Irish</strain>
        <tissue evidence="7">Whole body</tissue>
    </source>
</reference>
<dbReference type="CDD" id="cd17657">
    <property type="entry name" value="CDC14_N"/>
    <property type="match status" value="1"/>
</dbReference>
<feature type="domain" description="Tyrosine specific protein phosphatases" evidence="6">
    <location>
        <begin position="268"/>
        <end position="330"/>
    </location>
</feature>
<gene>
    <name evidence="7" type="ORF">PV328_001927</name>
</gene>
<dbReference type="FunFam" id="3.90.190.10:FF:000006">
    <property type="entry name" value="Dual specificity protein phosphatase CDC14B"/>
    <property type="match status" value="1"/>
</dbReference>
<dbReference type="InterPro" id="IPR029260">
    <property type="entry name" value="DSPn"/>
</dbReference>
<dbReference type="InterPro" id="IPR003595">
    <property type="entry name" value="Tyr_Pase_cat"/>
</dbReference>
<dbReference type="InterPro" id="IPR029021">
    <property type="entry name" value="Prot-tyrosine_phosphatase-like"/>
</dbReference>
<dbReference type="Pfam" id="PF22785">
    <property type="entry name" value="Tc-R-P"/>
    <property type="match status" value="1"/>
</dbReference>
<keyword evidence="8" id="KW-1185">Reference proteome</keyword>
<dbReference type="Gene3D" id="3.90.190.10">
    <property type="entry name" value="Protein tyrosine phosphatase superfamily"/>
    <property type="match status" value="2"/>
</dbReference>
<comment type="similarity">
    <text evidence="1">Belongs to the protein-tyrosine phosphatase family. Non-receptor class CDC14 subfamily.</text>
</comment>
<dbReference type="PROSITE" id="PS00383">
    <property type="entry name" value="TYR_PHOSPHATASE_1"/>
    <property type="match status" value="1"/>
</dbReference>
<proteinExistence type="inferred from homology"/>
<evidence type="ECO:0000259" key="6">
    <source>
        <dbReference type="PROSITE" id="PS50056"/>
    </source>
</evidence>
<dbReference type="PROSITE" id="PS50056">
    <property type="entry name" value="TYR_PHOSPHATASE_2"/>
    <property type="match status" value="1"/>
</dbReference>
<dbReference type="SUPFAM" id="SSF52799">
    <property type="entry name" value="(Phosphotyrosine protein) phosphatases II"/>
    <property type="match status" value="2"/>
</dbReference>